<dbReference type="Gene3D" id="3.40.50.2300">
    <property type="match status" value="1"/>
</dbReference>
<dbReference type="AlphaFoldDB" id="A0A6N2V2J8"/>
<dbReference type="RefSeq" id="WP_006567868.1">
    <property type="nucleotide sequence ID" value="NZ_BAABZP010000001.1"/>
</dbReference>
<gene>
    <name evidence="1" type="ORF">ACLFYP115_02169</name>
</gene>
<dbReference type="SUPFAM" id="SSF52172">
    <property type="entry name" value="CheY-like"/>
    <property type="match status" value="1"/>
</dbReference>
<evidence type="ECO:0008006" key="2">
    <source>
        <dbReference type="Google" id="ProtNLM"/>
    </source>
</evidence>
<protein>
    <recommendedName>
        <fullName evidence="2">Stage 0 sporulation protein A homolog</fullName>
    </recommendedName>
</protein>
<dbReference type="EMBL" id="CACRSQ010000007">
    <property type="protein sequence ID" value="VYT23182.1"/>
    <property type="molecule type" value="Genomic_DNA"/>
</dbReference>
<sequence>MEKIKIGIVDDDSSKVTQIMTYLLCGIQGASQQKVEKYSNIEFEVVEIDLTTEMEDIATVVLEQRVDALLIDYNLSSRATVSYTGVQLAKYIDQRFYGFPLFILTSYEDELYEQEIFDTYQIFDFERYLSEPKERIELHYKLIEQVSKYRKQIEQWKREIKKLLPQKGKSAEIDNKILDIDGKLERTIDGYSSIPNNIKKIFEANKIDELISKIDMLLKEE</sequence>
<organism evidence="1">
    <name type="scientific">Anaerostipes caccae</name>
    <dbReference type="NCBI Taxonomy" id="105841"/>
    <lineage>
        <taxon>Bacteria</taxon>
        <taxon>Bacillati</taxon>
        <taxon>Bacillota</taxon>
        <taxon>Clostridia</taxon>
        <taxon>Lachnospirales</taxon>
        <taxon>Lachnospiraceae</taxon>
        <taxon>Anaerostipes</taxon>
    </lineage>
</organism>
<dbReference type="InterPro" id="IPR011006">
    <property type="entry name" value="CheY-like_superfamily"/>
</dbReference>
<evidence type="ECO:0000313" key="1">
    <source>
        <dbReference type="EMBL" id="VYT23182.1"/>
    </source>
</evidence>
<reference evidence="1" key="1">
    <citation type="submission" date="2019-11" db="EMBL/GenBank/DDBJ databases">
        <authorList>
            <person name="Feng L."/>
        </authorList>
    </citation>
    <scope>NUCLEOTIDE SEQUENCE</scope>
    <source>
        <strain evidence="1">AcaccaeLFYP115</strain>
    </source>
</reference>
<proteinExistence type="predicted"/>
<name>A0A6N2V2J8_9FIRM</name>
<accession>A0A6N2V2J8</accession>